<accession>Q6YVB7</accession>
<evidence type="ECO:0000313" key="2">
    <source>
        <dbReference type="EMBL" id="BAC84554.1"/>
    </source>
</evidence>
<dbReference type="AlphaFoldDB" id="Q6YVB7"/>
<sequence length="229" mass="25097">MRWPGGLGVPRHAPRASEACRPEALTRPPRGRCPHVQPCVRRSGGRNVPCVRRRTALGPTLLLVEGTDGGLIQARWVPLPWRGRDTLPIIAPYPLAELTKGGLTTSRERGSLLDSWRASPRRSEDPGQSGGTALSPPLDGGRSRRAGVRRHLNYADGGTPQGALQASARDNWNLAYPYHPLLVSKEEGSSVGPSFKAIDSFDIVEALKKLRASRRSLRRARRSDQLRET</sequence>
<protein>
    <submittedName>
        <fullName evidence="2">Uncharacterized protein</fullName>
    </submittedName>
</protein>
<gene>
    <name evidence="2" type="primary">OSJNBa0005C24.31</name>
</gene>
<evidence type="ECO:0000313" key="3">
    <source>
        <dbReference type="Proteomes" id="UP000000763"/>
    </source>
</evidence>
<dbReference type="Proteomes" id="UP000000763">
    <property type="component" value="Chromosome 7"/>
</dbReference>
<reference evidence="3" key="1">
    <citation type="journal article" date="2005" name="Nature">
        <title>The map-based sequence of the rice genome.</title>
        <authorList>
            <consortium name="International rice genome sequencing project (IRGSP)"/>
            <person name="Matsumoto T."/>
            <person name="Wu J."/>
            <person name="Kanamori H."/>
            <person name="Katayose Y."/>
            <person name="Fujisawa M."/>
            <person name="Namiki N."/>
            <person name="Mizuno H."/>
            <person name="Yamamoto K."/>
            <person name="Antonio B.A."/>
            <person name="Baba T."/>
            <person name="Sakata K."/>
            <person name="Nagamura Y."/>
            <person name="Aoki H."/>
            <person name="Arikawa K."/>
            <person name="Arita K."/>
            <person name="Bito T."/>
            <person name="Chiden Y."/>
            <person name="Fujitsuka N."/>
            <person name="Fukunaka R."/>
            <person name="Hamada M."/>
            <person name="Harada C."/>
            <person name="Hayashi A."/>
            <person name="Hijishita S."/>
            <person name="Honda M."/>
            <person name="Hosokawa S."/>
            <person name="Ichikawa Y."/>
            <person name="Idonuma A."/>
            <person name="Iijima M."/>
            <person name="Ikeda M."/>
            <person name="Ikeno M."/>
            <person name="Ito K."/>
            <person name="Ito S."/>
            <person name="Ito T."/>
            <person name="Ito Y."/>
            <person name="Ito Y."/>
            <person name="Iwabuchi A."/>
            <person name="Kamiya K."/>
            <person name="Karasawa W."/>
            <person name="Kurita K."/>
            <person name="Katagiri S."/>
            <person name="Kikuta A."/>
            <person name="Kobayashi H."/>
            <person name="Kobayashi N."/>
            <person name="Machita K."/>
            <person name="Maehara T."/>
            <person name="Masukawa M."/>
            <person name="Mizubayashi T."/>
            <person name="Mukai Y."/>
            <person name="Nagasaki H."/>
            <person name="Nagata Y."/>
            <person name="Naito S."/>
            <person name="Nakashima M."/>
            <person name="Nakama Y."/>
            <person name="Nakamichi Y."/>
            <person name="Nakamura M."/>
            <person name="Meguro A."/>
            <person name="Negishi M."/>
            <person name="Ohta I."/>
            <person name="Ohta T."/>
            <person name="Okamoto M."/>
            <person name="Ono N."/>
            <person name="Saji S."/>
            <person name="Sakaguchi M."/>
            <person name="Sakai K."/>
            <person name="Shibata M."/>
            <person name="Shimokawa T."/>
            <person name="Song J."/>
            <person name="Takazaki Y."/>
            <person name="Terasawa K."/>
            <person name="Tsugane M."/>
            <person name="Tsuji K."/>
            <person name="Ueda S."/>
            <person name="Waki K."/>
            <person name="Yamagata H."/>
            <person name="Yamamoto M."/>
            <person name="Yamamoto S."/>
            <person name="Yamane H."/>
            <person name="Yoshiki S."/>
            <person name="Yoshihara R."/>
            <person name="Yukawa K."/>
            <person name="Zhong H."/>
            <person name="Yano M."/>
            <person name="Yuan Q."/>
            <person name="Ouyang S."/>
            <person name="Liu J."/>
            <person name="Jones K.M."/>
            <person name="Gansberger K."/>
            <person name="Moffat K."/>
            <person name="Hill J."/>
            <person name="Bera J."/>
            <person name="Fadrosh D."/>
            <person name="Jin S."/>
            <person name="Johri S."/>
            <person name="Kim M."/>
            <person name="Overton L."/>
            <person name="Reardon M."/>
            <person name="Tsitrin T."/>
            <person name="Vuong H."/>
            <person name="Weaver B."/>
            <person name="Ciecko A."/>
            <person name="Tallon L."/>
            <person name="Jackson J."/>
            <person name="Pai G."/>
            <person name="Aken S.V."/>
            <person name="Utterback T."/>
            <person name="Reidmuller S."/>
            <person name="Feldblyum T."/>
            <person name="Hsiao J."/>
            <person name="Zismann V."/>
            <person name="Iobst S."/>
            <person name="de Vazeille A.R."/>
            <person name="Buell C.R."/>
            <person name="Ying K."/>
            <person name="Li Y."/>
            <person name="Lu T."/>
            <person name="Huang Y."/>
            <person name="Zhao Q."/>
            <person name="Feng Q."/>
            <person name="Zhang L."/>
            <person name="Zhu J."/>
            <person name="Weng Q."/>
            <person name="Mu J."/>
            <person name="Lu Y."/>
            <person name="Fan D."/>
            <person name="Liu Y."/>
            <person name="Guan J."/>
            <person name="Zhang Y."/>
            <person name="Yu S."/>
            <person name="Liu X."/>
            <person name="Zhang Y."/>
            <person name="Hong G."/>
            <person name="Han B."/>
            <person name="Choisne N."/>
            <person name="Demange N."/>
            <person name="Orjeda G."/>
            <person name="Samain S."/>
            <person name="Cattolico L."/>
            <person name="Pelletier E."/>
            <person name="Couloux A."/>
            <person name="Segurens B."/>
            <person name="Wincker P."/>
            <person name="D'Hont A."/>
            <person name="Scarpelli C."/>
            <person name="Weissenbach J."/>
            <person name="Salanoubat M."/>
            <person name="Quetier F."/>
            <person name="Yu Y."/>
            <person name="Kim H.R."/>
            <person name="Rambo T."/>
            <person name="Currie J."/>
            <person name="Collura K."/>
            <person name="Luo M."/>
            <person name="Yang T."/>
            <person name="Ammiraju J.S.S."/>
            <person name="Engler F."/>
            <person name="Soderlund C."/>
            <person name="Wing R.A."/>
            <person name="Palmer L.E."/>
            <person name="de la Bastide M."/>
            <person name="Spiegel L."/>
            <person name="Nascimento L."/>
            <person name="Zutavern T."/>
            <person name="O'Shaughnessy A."/>
            <person name="Dike S."/>
            <person name="Dedhia N."/>
            <person name="Preston R."/>
            <person name="Balija V."/>
            <person name="McCombie W.R."/>
            <person name="Chow T."/>
            <person name="Chen H."/>
            <person name="Chung M."/>
            <person name="Chen C."/>
            <person name="Shaw J."/>
            <person name="Wu H."/>
            <person name="Hsiao K."/>
            <person name="Chao Y."/>
            <person name="Chu M."/>
            <person name="Cheng C."/>
            <person name="Hour A."/>
            <person name="Lee P."/>
            <person name="Lin S."/>
            <person name="Lin Y."/>
            <person name="Liou J."/>
            <person name="Liu S."/>
            <person name="Hsing Y."/>
            <person name="Raghuvanshi S."/>
            <person name="Mohanty A."/>
            <person name="Bharti A.K."/>
            <person name="Gaur A."/>
            <person name="Gupta V."/>
            <person name="Kumar D."/>
            <person name="Ravi V."/>
            <person name="Vij S."/>
            <person name="Kapur A."/>
            <person name="Khurana P."/>
            <person name="Khurana P."/>
            <person name="Khurana J.P."/>
            <person name="Tyagi A.K."/>
            <person name="Gaikwad K."/>
            <person name="Singh A."/>
            <person name="Dalal V."/>
            <person name="Srivastava S."/>
            <person name="Dixit A."/>
            <person name="Pal A.K."/>
            <person name="Ghazi I.A."/>
            <person name="Yadav M."/>
            <person name="Pandit A."/>
            <person name="Bhargava A."/>
            <person name="Sureshbabu K."/>
            <person name="Batra K."/>
            <person name="Sharma T.R."/>
            <person name="Mohapatra T."/>
            <person name="Singh N.K."/>
            <person name="Messing J."/>
            <person name="Nelson A.B."/>
            <person name="Fuks G."/>
            <person name="Kavchok S."/>
            <person name="Keizer G."/>
            <person name="Linton E."/>
            <person name="Llaca V."/>
            <person name="Song R."/>
            <person name="Tanyolac B."/>
            <person name="Young S."/>
            <person name="Ho-Il K."/>
            <person name="Hahn J.H."/>
            <person name="Sangsakoo G."/>
            <person name="Vanavichit A."/>
            <person name="de Mattos Luiz.A.T."/>
            <person name="Zimmer P.D."/>
            <person name="Malone G."/>
            <person name="Dellagostin O."/>
            <person name="de Oliveira A.C."/>
            <person name="Bevan M."/>
            <person name="Bancroft I."/>
            <person name="Minx P."/>
            <person name="Cordum H."/>
            <person name="Wilson R."/>
            <person name="Cheng Z."/>
            <person name="Jin W."/>
            <person name="Jiang J."/>
            <person name="Leong S.A."/>
            <person name="Iwama H."/>
            <person name="Gojobori T."/>
            <person name="Itoh T."/>
            <person name="Niimura Y."/>
            <person name="Fujii Y."/>
            <person name="Habara T."/>
            <person name="Sakai H."/>
            <person name="Sato Y."/>
            <person name="Wilson G."/>
            <person name="Kumar K."/>
            <person name="McCouch S."/>
            <person name="Juretic N."/>
            <person name="Hoen D."/>
            <person name="Wright S."/>
            <person name="Bruskiewich R."/>
            <person name="Bureau T."/>
            <person name="Miyao A."/>
            <person name="Hirochika H."/>
            <person name="Nishikawa T."/>
            <person name="Kadowaki K."/>
            <person name="Sugiura M."/>
            <person name="Burr B."/>
            <person name="Sasaki T."/>
        </authorList>
    </citation>
    <scope>NUCLEOTIDE SEQUENCE [LARGE SCALE GENOMIC DNA]</scope>
    <source>
        <strain evidence="3">cv. Nipponbare</strain>
    </source>
</reference>
<organism evidence="2 3">
    <name type="scientific">Oryza sativa subsp. japonica</name>
    <name type="common">Rice</name>
    <dbReference type="NCBI Taxonomy" id="39947"/>
    <lineage>
        <taxon>Eukaryota</taxon>
        <taxon>Viridiplantae</taxon>
        <taxon>Streptophyta</taxon>
        <taxon>Embryophyta</taxon>
        <taxon>Tracheophyta</taxon>
        <taxon>Spermatophyta</taxon>
        <taxon>Magnoliopsida</taxon>
        <taxon>Liliopsida</taxon>
        <taxon>Poales</taxon>
        <taxon>Poaceae</taxon>
        <taxon>BOP clade</taxon>
        <taxon>Oryzoideae</taxon>
        <taxon>Oryzeae</taxon>
        <taxon>Oryzinae</taxon>
        <taxon>Oryza</taxon>
        <taxon>Oryza sativa</taxon>
    </lineage>
</organism>
<evidence type="ECO:0000256" key="1">
    <source>
        <dbReference type="SAM" id="MobiDB-lite"/>
    </source>
</evidence>
<name>Q6YVB7_ORYSJ</name>
<feature type="region of interest" description="Disordered" evidence="1">
    <location>
        <begin position="106"/>
        <end position="144"/>
    </location>
</feature>
<reference evidence="3" key="2">
    <citation type="journal article" date="2008" name="Nucleic Acids Res.">
        <title>The rice annotation project database (RAP-DB): 2008 update.</title>
        <authorList>
            <consortium name="The rice annotation project (RAP)"/>
        </authorList>
    </citation>
    <scope>GENOME REANNOTATION</scope>
    <source>
        <strain evidence="3">cv. Nipponbare</strain>
    </source>
</reference>
<proteinExistence type="predicted"/>
<feature type="region of interest" description="Disordered" evidence="1">
    <location>
        <begin position="1"/>
        <end position="31"/>
    </location>
</feature>
<dbReference type="EMBL" id="AP005834">
    <property type="protein sequence ID" value="BAC84554.1"/>
    <property type="molecule type" value="Genomic_DNA"/>
</dbReference>